<keyword evidence="8" id="KW-1185">Reference proteome</keyword>
<evidence type="ECO:0000256" key="2">
    <source>
        <dbReference type="ARBA" id="ARBA00029447"/>
    </source>
</evidence>
<dbReference type="AlphaFoldDB" id="A0A7W9EWZ4"/>
<dbReference type="GO" id="GO:0004888">
    <property type="term" value="F:transmembrane signaling receptor activity"/>
    <property type="evidence" value="ECO:0007669"/>
    <property type="project" value="InterPro"/>
</dbReference>
<dbReference type="PRINTS" id="PR00260">
    <property type="entry name" value="CHEMTRNSDUCR"/>
</dbReference>
<sequence>MSTTSLDKAARKASMAIVGLVVLCGGAGVWSTWQQSAALRDQQEASELLRNHMNADMMHDAIRADVLAALQARDPKSGLVIADVRKDLTEHAKSLKVNVDTDVAFKSSPEVSAATSKLVQGVDSYVREAEQISELAANNPNAADAELKDFVREFHVLEGTMESASDAISAYSLTVSGSAESLGRIAMAVLLLTLAAAVGGALFLARQVRSHLVKPLLDLVSSVGKLAAGDRSTTVGLTDRRDELGALAGAIESFRGQLNAAEAAKDAQARLIVDSIGNGLSALAAGDLTVSVNAELAVPFDTLKTNFNAALAGLRELIGSVTDSAHSIRTGSSEIAQASEDLARRTESNAASLEQTSAAIAQIDGRLRASANAATQTVTRADGAMGTVSDGRELASGAMAAMNRVAESAKGIDSVIEGLDKIAFQTRVLAMNAAVEAGRAGEAGRGFAVVADLVGALAMRSEEEAKRAREQLTATSTDVVAAVGAVEKVDDALSRISSDVAQVHELLGQMATDNQAQSSAITQIAAAIGTMDHATQQNAAMVEETSAAARNLSGEVQALSEQAGRFRVDTAGGANLKDRAKASAYVSPVKPLPAAAITALTRPTHPPTADEGWNAF</sequence>
<feature type="domain" description="HAMP" evidence="6">
    <location>
        <begin position="273"/>
        <end position="319"/>
    </location>
</feature>
<name>A0A7W9EWZ4_9SPHN</name>
<dbReference type="CDD" id="cd06225">
    <property type="entry name" value="HAMP"/>
    <property type="match status" value="1"/>
</dbReference>
<evidence type="ECO:0000256" key="3">
    <source>
        <dbReference type="PROSITE-ProRule" id="PRU00284"/>
    </source>
</evidence>
<dbReference type="InterPro" id="IPR051310">
    <property type="entry name" value="MCP_chemotaxis"/>
</dbReference>
<evidence type="ECO:0000313" key="7">
    <source>
        <dbReference type="EMBL" id="MBB5716048.1"/>
    </source>
</evidence>
<evidence type="ECO:0000313" key="8">
    <source>
        <dbReference type="Proteomes" id="UP000546200"/>
    </source>
</evidence>
<comment type="caution">
    <text evidence="7">The sequence shown here is derived from an EMBL/GenBank/DDBJ whole genome shotgun (WGS) entry which is preliminary data.</text>
</comment>
<dbReference type="Gene3D" id="1.10.287.950">
    <property type="entry name" value="Methyl-accepting chemotaxis protein"/>
    <property type="match status" value="1"/>
</dbReference>
<feature type="transmembrane region" description="Helical" evidence="4">
    <location>
        <begin position="12"/>
        <end position="33"/>
    </location>
</feature>
<keyword evidence="4" id="KW-0812">Transmembrane</keyword>
<organism evidence="7 8">
    <name type="scientific">Sphingomonas aerophila</name>
    <dbReference type="NCBI Taxonomy" id="1344948"/>
    <lineage>
        <taxon>Bacteria</taxon>
        <taxon>Pseudomonadati</taxon>
        <taxon>Pseudomonadota</taxon>
        <taxon>Alphaproteobacteria</taxon>
        <taxon>Sphingomonadales</taxon>
        <taxon>Sphingomonadaceae</taxon>
        <taxon>Sphingomonas</taxon>
    </lineage>
</organism>
<feature type="domain" description="Methyl-accepting transducer" evidence="5">
    <location>
        <begin position="324"/>
        <end position="553"/>
    </location>
</feature>
<comment type="similarity">
    <text evidence="2">Belongs to the methyl-accepting chemotaxis (MCP) protein family.</text>
</comment>
<dbReference type="GO" id="GO:0005886">
    <property type="term" value="C:plasma membrane"/>
    <property type="evidence" value="ECO:0007669"/>
    <property type="project" value="TreeGrafter"/>
</dbReference>
<protein>
    <submittedName>
        <fullName evidence="7">Methyl-accepting chemotaxis protein</fullName>
    </submittedName>
</protein>
<proteinExistence type="inferred from homology"/>
<evidence type="ECO:0000259" key="6">
    <source>
        <dbReference type="PROSITE" id="PS50885"/>
    </source>
</evidence>
<dbReference type="SMART" id="SM00304">
    <property type="entry name" value="HAMP"/>
    <property type="match status" value="2"/>
</dbReference>
<dbReference type="InterPro" id="IPR003660">
    <property type="entry name" value="HAMP_dom"/>
</dbReference>
<evidence type="ECO:0000256" key="1">
    <source>
        <dbReference type="ARBA" id="ARBA00022500"/>
    </source>
</evidence>
<reference evidence="7 8" key="1">
    <citation type="submission" date="2020-08" db="EMBL/GenBank/DDBJ databases">
        <title>Genomic Encyclopedia of Type Strains, Phase IV (KMG-IV): sequencing the most valuable type-strain genomes for metagenomic binning, comparative biology and taxonomic classification.</title>
        <authorList>
            <person name="Goeker M."/>
        </authorList>
    </citation>
    <scope>NUCLEOTIDE SEQUENCE [LARGE SCALE GENOMIC DNA]</scope>
    <source>
        <strain evidence="7 8">DSM 100044</strain>
    </source>
</reference>
<dbReference type="InterPro" id="IPR004089">
    <property type="entry name" value="MCPsignal_dom"/>
</dbReference>
<dbReference type="PROSITE" id="PS50111">
    <property type="entry name" value="CHEMOTAXIS_TRANSDUC_2"/>
    <property type="match status" value="1"/>
</dbReference>
<keyword evidence="3" id="KW-0807">Transducer</keyword>
<dbReference type="Gene3D" id="6.10.340.10">
    <property type="match status" value="1"/>
</dbReference>
<accession>A0A7W9EWZ4</accession>
<gene>
    <name evidence="7" type="ORF">FHS94_002905</name>
</gene>
<feature type="transmembrane region" description="Helical" evidence="4">
    <location>
        <begin position="185"/>
        <end position="205"/>
    </location>
</feature>
<dbReference type="PROSITE" id="PS50885">
    <property type="entry name" value="HAMP"/>
    <property type="match status" value="2"/>
</dbReference>
<dbReference type="Pfam" id="PF00672">
    <property type="entry name" value="HAMP"/>
    <property type="match status" value="1"/>
</dbReference>
<dbReference type="GO" id="GO:0007165">
    <property type="term" value="P:signal transduction"/>
    <property type="evidence" value="ECO:0007669"/>
    <property type="project" value="UniProtKB-KW"/>
</dbReference>
<keyword evidence="4" id="KW-0472">Membrane</keyword>
<dbReference type="SUPFAM" id="SSF58104">
    <property type="entry name" value="Methyl-accepting chemotaxis protein (MCP) signaling domain"/>
    <property type="match status" value="1"/>
</dbReference>
<dbReference type="GO" id="GO:0006935">
    <property type="term" value="P:chemotaxis"/>
    <property type="evidence" value="ECO:0007669"/>
    <property type="project" value="UniProtKB-KW"/>
</dbReference>
<dbReference type="SMART" id="SM00283">
    <property type="entry name" value="MA"/>
    <property type="match status" value="1"/>
</dbReference>
<evidence type="ECO:0000256" key="4">
    <source>
        <dbReference type="SAM" id="Phobius"/>
    </source>
</evidence>
<dbReference type="SUPFAM" id="SSF158472">
    <property type="entry name" value="HAMP domain-like"/>
    <property type="match status" value="1"/>
</dbReference>
<feature type="domain" description="HAMP" evidence="6">
    <location>
        <begin position="210"/>
        <end position="263"/>
    </location>
</feature>
<dbReference type="PANTHER" id="PTHR43531:SF11">
    <property type="entry name" value="METHYL-ACCEPTING CHEMOTAXIS PROTEIN 3"/>
    <property type="match status" value="1"/>
</dbReference>
<dbReference type="Pfam" id="PF00015">
    <property type="entry name" value="MCPsignal"/>
    <property type="match status" value="1"/>
</dbReference>
<dbReference type="EMBL" id="JACIJK010000008">
    <property type="protein sequence ID" value="MBB5716048.1"/>
    <property type="molecule type" value="Genomic_DNA"/>
</dbReference>
<keyword evidence="4" id="KW-1133">Transmembrane helix</keyword>
<dbReference type="Proteomes" id="UP000546200">
    <property type="component" value="Unassembled WGS sequence"/>
</dbReference>
<dbReference type="InterPro" id="IPR004090">
    <property type="entry name" value="Chemotax_Me-accpt_rcpt"/>
</dbReference>
<keyword evidence="1" id="KW-0145">Chemotaxis</keyword>
<evidence type="ECO:0000259" key="5">
    <source>
        <dbReference type="PROSITE" id="PS50111"/>
    </source>
</evidence>
<dbReference type="PANTHER" id="PTHR43531">
    <property type="entry name" value="PROTEIN ICFG"/>
    <property type="match status" value="1"/>
</dbReference>